<proteinExistence type="predicted"/>
<protein>
    <submittedName>
        <fullName evidence="2">O-acetyl-ADP-ribose deacetylase</fullName>
        <ecNumber evidence="2">3.5.1.-</ecNumber>
    </submittedName>
</protein>
<dbReference type="EC" id="3.5.1.-" evidence="2"/>
<sequence length="182" mass="19110">MIRFRAGEGLLGLAHADITTFPAEAVVNAANAHLAGGGGVDGAIHQAAGPQLPPACRAIVARRGPLEAGEAEPTPGFALQARYIFHAVGPIWRGGGHGEPQALARAYRSCLELARAHGVRTLAFPAISCGVYGYPVDLAAPLALAELARGLREGLAEEAWMTLYSAQAYETWLGHARRILKD</sequence>
<dbReference type="SUPFAM" id="SSF52949">
    <property type="entry name" value="Macro domain-like"/>
    <property type="match status" value="1"/>
</dbReference>
<dbReference type="RefSeq" id="WP_173082261.1">
    <property type="nucleotide sequence ID" value="NZ_BLTE01000004.1"/>
</dbReference>
<dbReference type="SMART" id="SM00506">
    <property type="entry name" value="A1pp"/>
    <property type="match status" value="1"/>
</dbReference>
<organism evidence="2 3">
    <name type="scientific">Fundidesulfovibrio magnetotacticus</name>
    <dbReference type="NCBI Taxonomy" id="2730080"/>
    <lineage>
        <taxon>Bacteria</taxon>
        <taxon>Pseudomonadati</taxon>
        <taxon>Thermodesulfobacteriota</taxon>
        <taxon>Desulfovibrionia</taxon>
        <taxon>Desulfovibrionales</taxon>
        <taxon>Desulfovibrionaceae</taxon>
        <taxon>Fundidesulfovibrio</taxon>
    </lineage>
</organism>
<accession>A0A6V8LKV8</accession>
<evidence type="ECO:0000313" key="2">
    <source>
        <dbReference type="EMBL" id="GFK93332.1"/>
    </source>
</evidence>
<dbReference type="Gene3D" id="3.40.220.10">
    <property type="entry name" value="Leucine Aminopeptidase, subunit E, domain 1"/>
    <property type="match status" value="1"/>
</dbReference>
<dbReference type="GO" id="GO:0016787">
    <property type="term" value="F:hydrolase activity"/>
    <property type="evidence" value="ECO:0007669"/>
    <property type="project" value="UniProtKB-KW"/>
</dbReference>
<dbReference type="Pfam" id="PF01661">
    <property type="entry name" value="Macro"/>
    <property type="match status" value="1"/>
</dbReference>
<dbReference type="EMBL" id="BLTE01000004">
    <property type="protein sequence ID" value="GFK93332.1"/>
    <property type="molecule type" value="Genomic_DNA"/>
</dbReference>
<comment type="caution">
    <text evidence="2">The sequence shown here is derived from an EMBL/GenBank/DDBJ whole genome shotgun (WGS) entry which is preliminary data.</text>
</comment>
<keyword evidence="2" id="KW-0378">Hydrolase</keyword>
<dbReference type="PROSITE" id="PS51154">
    <property type="entry name" value="MACRO"/>
    <property type="match status" value="1"/>
</dbReference>
<gene>
    <name evidence="2" type="primary">ymdB</name>
    <name evidence="2" type="ORF">NNJEOMEG_01164</name>
</gene>
<evidence type="ECO:0000259" key="1">
    <source>
        <dbReference type="PROSITE" id="PS51154"/>
    </source>
</evidence>
<evidence type="ECO:0000313" key="3">
    <source>
        <dbReference type="Proteomes" id="UP000494245"/>
    </source>
</evidence>
<reference evidence="2 3" key="1">
    <citation type="submission" date="2020-04" db="EMBL/GenBank/DDBJ databases">
        <authorList>
            <consortium name="Desulfovibrio sp. FSS-1 genome sequencing consortium"/>
            <person name="Shimoshige H."/>
            <person name="Kobayashi H."/>
            <person name="Maekawa T."/>
        </authorList>
    </citation>
    <scope>NUCLEOTIDE SEQUENCE [LARGE SCALE GENOMIC DNA]</scope>
    <source>
        <strain evidence="2 3">SIID29052-01</strain>
    </source>
</reference>
<dbReference type="PANTHER" id="PTHR11106">
    <property type="entry name" value="GANGLIOSIDE INDUCED DIFFERENTIATION ASSOCIATED PROTEIN 2-RELATED"/>
    <property type="match status" value="1"/>
</dbReference>
<dbReference type="InterPro" id="IPR043472">
    <property type="entry name" value="Macro_dom-like"/>
</dbReference>
<keyword evidence="3" id="KW-1185">Reference proteome</keyword>
<dbReference type="AlphaFoldDB" id="A0A6V8LKV8"/>
<name>A0A6V8LKV8_9BACT</name>
<dbReference type="Proteomes" id="UP000494245">
    <property type="component" value="Unassembled WGS sequence"/>
</dbReference>
<dbReference type="InterPro" id="IPR002589">
    <property type="entry name" value="Macro_dom"/>
</dbReference>
<reference evidence="2 3" key="2">
    <citation type="submission" date="2020-05" db="EMBL/GenBank/DDBJ databases">
        <title>Draft genome sequence of Desulfovibrio sp. strainFSS-1.</title>
        <authorList>
            <person name="Shimoshige H."/>
            <person name="Kobayashi H."/>
            <person name="Maekawa T."/>
        </authorList>
    </citation>
    <scope>NUCLEOTIDE SEQUENCE [LARGE SCALE GENOMIC DNA]</scope>
    <source>
        <strain evidence="2 3">SIID29052-01</strain>
    </source>
</reference>
<feature type="domain" description="Macro" evidence="1">
    <location>
        <begin position="1"/>
        <end position="182"/>
    </location>
</feature>
<dbReference type="PANTHER" id="PTHR11106:SF27">
    <property type="entry name" value="MACRO DOMAIN-CONTAINING PROTEIN"/>
    <property type="match status" value="1"/>
</dbReference>